<keyword evidence="13" id="KW-1185">Reference proteome</keyword>
<dbReference type="PROSITE" id="PS00698">
    <property type="entry name" value="GH9_3"/>
    <property type="match status" value="1"/>
</dbReference>
<dbReference type="GeneID" id="31365745"/>
<reference evidence="12 13" key="1">
    <citation type="journal article" date="2011" name="Genome Res.">
        <title>Phylogeny-wide analysis of social amoeba genomes highlights ancient origins for complex intercellular communication.</title>
        <authorList>
            <person name="Heidel A.J."/>
            <person name="Lawal H.M."/>
            <person name="Felder M."/>
            <person name="Schilde C."/>
            <person name="Helps N.R."/>
            <person name="Tunggal B."/>
            <person name="Rivero F."/>
            <person name="John U."/>
            <person name="Schleicher M."/>
            <person name="Eichinger L."/>
            <person name="Platzer M."/>
            <person name="Noegel A.A."/>
            <person name="Schaap P."/>
            <person name="Gloeckner G."/>
        </authorList>
    </citation>
    <scope>NUCLEOTIDE SEQUENCE [LARGE SCALE GENOMIC DNA]</scope>
    <source>
        <strain evidence="13">ATCC 26659 / Pp 5 / PN500</strain>
    </source>
</reference>
<dbReference type="EMBL" id="ADBJ01000047">
    <property type="protein sequence ID" value="EFA76506.1"/>
    <property type="molecule type" value="Genomic_DNA"/>
</dbReference>
<evidence type="ECO:0000256" key="9">
    <source>
        <dbReference type="RuleBase" id="RU361166"/>
    </source>
</evidence>
<feature type="active site" evidence="8">
    <location>
        <position position="406"/>
    </location>
</feature>
<proteinExistence type="inferred from homology"/>
<dbReference type="InterPro" id="IPR008928">
    <property type="entry name" value="6-hairpin_glycosidase_sf"/>
</dbReference>
<dbReference type="Pfam" id="PF00759">
    <property type="entry name" value="Glyco_hydro_9"/>
    <property type="match status" value="1"/>
</dbReference>
<dbReference type="InterPro" id="IPR001701">
    <property type="entry name" value="Glyco_hydro_9"/>
</dbReference>
<feature type="domain" description="Glycoside hydrolase family 9" evidence="11">
    <location>
        <begin position="42"/>
        <end position="391"/>
    </location>
</feature>
<accession>D3BQT6</accession>
<sequence>MLKISRSSSIFIFMLLYHTSTNVQFINGQRPTTFEPLTSSDYCETLQYALLFYKYNRAGELPNNFEIPWRGNSVPQDGDFCNGYFDAGDTVKFVLPMASAMTMLSFSFLEFERNVEACGLTELFLDDIRHGTDWLMVAHRSPNEMVAQIGNAKSDHEIWVPPELNNLERPVYWLNPETPGTEVAMEASAALAAASIVYRTRDAGYSEKLLQHSKQLHEFAYKYQGNYSEALPLTERGYYLSTSGYNDEIVWATIWLYRATGDKKYFDDAKSYYKLYGIGPTSRTNVSMSWDQKSPGSSLLMAKLTNEPEYHGDIEGYFDNWLPGGVISKTYGGLAHYDDWGSCRYVANTAFLASVYGDSRYTGFTKQQINYLLGDNPQHQSYVVGIGPNFPGALVGGPYLNGSYSDNRLDFFENEVALDYNAGFVGALAYLVNPKVGDALTIRRPTPAKDLHPKLWETDTWLNNEAHQYLSTPASPVYIPAATTPPPGMPSTTLPGTYPPTSTAHPSTPTTTDNLPPTTTSYSTSSILNPTTIRNILIGLLLIIIL</sequence>
<keyword evidence="6 8" id="KW-0326">Glycosidase</keyword>
<dbReference type="EC" id="3.2.1.4" evidence="9"/>
<keyword evidence="5 8" id="KW-0119">Carbohydrate metabolism</keyword>
<name>D3BQT6_HETP5</name>
<comment type="similarity">
    <text evidence="2 8 9">Belongs to the glycosyl hydrolase 9 (cellulase E) family.</text>
</comment>
<dbReference type="InParanoid" id="D3BQT6"/>
<keyword evidence="9" id="KW-0732">Signal</keyword>
<evidence type="ECO:0000256" key="1">
    <source>
        <dbReference type="ARBA" id="ARBA00000966"/>
    </source>
</evidence>
<dbReference type="AlphaFoldDB" id="D3BQT6"/>
<comment type="catalytic activity">
    <reaction evidence="1 9">
        <text>Endohydrolysis of (1-&gt;4)-beta-D-glucosidic linkages in cellulose, lichenin and cereal beta-D-glucans.</text>
        <dbReference type="EC" id="3.2.1.4"/>
    </reaction>
</comment>
<keyword evidence="3 8" id="KW-0378">Hydrolase</keyword>
<dbReference type="Gene3D" id="1.50.10.10">
    <property type="match status" value="1"/>
</dbReference>
<comment type="caution">
    <text evidence="12">The sequence shown here is derived from an EMBL/GenBank/DDBJ whole genome shotgun (WGS) entry which is preliminary data.</text>
</comment>
<evidence type="ECO:0000256" key="7">
    <source>
        <dbReference type="ARBA" id="ARBA00023326"/>
    </source>
</evidence>
<dbReference type="GO" id="GO:0030245">
    <property type="term" value="P:cellulose catabolic process"/>
    <property type="evidence" value="ECO:0007669"/>
    <property type="project" value="UniProtKB-KW"/>
</dbReference>
<evidence type="ECO:0000313" key="13">
    <source>
        <dbReference type="Proteomes" id="UP000001396"/>
    </source>
</evidence>
<protein>
    <recommendedName>
        <fullName evidence="9">Endoglucanase</fullName>
        <ecNumber evidence="9">3.2.1.4</ecNumber>
    </recommendedName>
</protein>
<dbReference type="InterPro" id="IPR033126">
    <property type="entry name" value="Glyco_hydro_9_Asp/Glu_AS"/>
</dbReference>
<evidence type="ECO:0000256" key="10">
    <source>
        <dbReference type="SAM" id="MobiDB-lite"/>
    </source>
</evidence>
<organism evidence="12 13">
    <name type="scientific">Heterostelium pallidum (strain ATCC 26659 / Pp 5 / PN500)</name>
    <name type="common">Cellular slime mold</name>
    <name type="synonym">Polysphondylium pallidum</name>
    <dbReference type="NCBI Taxonomy" id="670386"/>
    <lineage>
        <taxon>Eukaryota</taxon>
        <taxon>Amoebozoa</taxon>
        <taxon>Evosea</taxon>
        <taxon>Eumycetozoa</taxon>
        <taxon>Dictyostelia</taxon>
        <taxon>Acytosteliales</taxon>
        <taxon>Acytosteliaceae</taxon>
        <taxon>Heterostelium</taxon>
    </lineage>
</organism>
<evidence type="ECO:0000259" key="11">
    <source>
        <dbReference type="Pfam" id="PF00759"/>
    </source>
</evidence>
<dbReference type="SUPFAM" id="SSF48208">
    <property type="entry name" value="Six-hairpin glycosidases"/>
    <property type="match status" value="1"/>
</dbReference>
<keyword evidence="4 9" id="KW-0136">Cellulose degradation</keyword>
<dbReference type="InterPro" id="IPR012341">
    <property type="entry name" value="6hp_glycosidase-like_sf"/>
</dbReference>
<feature type="chain" id="PRO_5005126289" description="Endoglucanase" evidence="9">
    <location>
        <begin position="29"/>
        <end position="546"/>
    </location>
</feature>
<feature type="active site" evidence="8">
    <location>
        <position position="415"/>
    </location>
</feature>
<dbReference type="RefSeq" id="XP_020428638.1">
    <property type="nucleotide sequence ID" value="XM_020581053.1"/>
</dbReference>
<evidence type="ECO:0000256" key="4">
    <source>
        <dbReference type="ARBA" id="ARBA00023001"/>
    </source>
</evidence>
<dbReference type="GO" id="GO:0008810">
    <property type="term" value="F:cellulase activity"/>
    <property type="evidence" value="ECO:0007669"/>
    <property type="project" value="UniProtKB-EC"/>
</dbReference>
<evidence type="ECO:0000313" key="12">
    <source>
        <dbReference type="EMBL" id="EFA76506.1"/>
    </source>
</evidence>
<feature type="compositionally biased region" description="Low complexity" evidence="10">
    <location>
        <begin position="499"/>
        <end position="522"/>
    </location>
</feature>
<evidence type="ECO:0000256" key="5">
    <source>
        <dbReference type="ARBA" id="ARBA00023277"/>
    </source>
</evidence>
<feature type="region of interest" description="Disordered" evidence="10">
    <location>
        <begin position="483"/>
        <end position="522"/>
    </location>
</feature>
<feature type="signal peptide" evidence="9">
    <location>
        <begin position="1"/>
        <end position="28"/>
    </location>
</feature>
<dbReference type="Proteomes" id="UP000001396">
    <property type="component" value="Unassembled WGS sequence"/>
</dbReference>
<keyword evidence="7 8" id="KW-0624">Polysaccharide degradation</keyword>
<dbReference type="STRING" id="670386.D3BQT6"/>
<gene>
    <name evidence="12" type="ORF">PPL_10274</name>
</gene>
<dbReference type="PANTHER" id="PTHR22298">
    <property type="entry name" value="ENDO-1,4-BETA-GLUCANASE"/>
    <property type="match status" value="1"/>
</dbReference>
<evidence type="ECO:0000256" key="6">
    <source>
        <dbReference type="ARBA" id="ARBA00023295"/>
    </source>
</evidence>
<evidence type="ECO:0000256" key="3">
    <source>
        <dbReference type="ARBA" id="ARBA00022801"/>
    </source>
</evidence>
<evidence type="ECO:0000256" key="8">
    <source>
        <dbReference type="PROSITE-ProRule" id="PRU10060"/>
    </source>
</evidence>
<evidence type="ECO:0000256" key="2">
    <source>
        <dbReference type="ARBA" id="ARBA00007072"/>
    </source>
</evidence>